<dbReference type="EMBL" id="QBIY01012772">
    <property type="protein sequence ID" value="RXN16719.1"/>
    <property type="molecule type" value="Genomic_DNA"/>
</dbReference>
<feature type="compositionally biased region" description="Basic and acidic residues" evidence="2">
    <location>
        <begin position="1"/>
        <end position="13"/>
    </location>
</feature>
<dbReference type="InterPro" id="IPR004244">
    <property type="entry name" value="Transposase_22"/>
</dbReference>
<evidence type="ECO:0000313" key="3">
    <source>
        <dbReference type="EMBL" id="RXN13117.1"/>
    </source>
</evidence>
<dbReference type="SUPFAM" id="SSF57997">
    <property type="entry name" value="Tropomyosin"/>
    <property type="match status" value="1"/>
</dbReference>
<feature type="coiled-coil region" evidence="1">
    <location>
        <begin position="65"/>
        <end position="120"/>
    </location>
</feature>
<evidence type="ECO:0000313" key="4">
    <source>
        <dbReference type="EMBL" id="RXN16719.1"/>
    </source>
</evidence>
<name>A0A498M738_LABRO</name>
<gene>
    <name evidence="4" type="ORF">ROHU_008242</name>
    <name evidence="3" type="ORF">ROHU_009841</name>
</gene>
<sequence length="300" mass="33899">MPRTAKKTEKKDSSPTAPHDSPEHCEGEASDDLELSPAMAKAFQHMTETISKTIDAKLDPLAEVVHIHSQQLENCKARLDEAERRITSAEELAKITQARVLTLESQVASLTEHVDDIENRGRRKNIRILGLPEGTEGSNTVPFLQKWIPEFLHLQTKGGYIKIERAHRTLAPRPGVKERPRPMVVRMHNFGDKQRILDASRKLSMDGNLRFENSKICFYQDFSDAVLRKRKEFDSVKHHLQELGARYAMLYPAKLRVTIGNTTKVLGTPAAVSEFISEKEQHVRPAAIERSPPDNSVIES</sequence>
<dbReference type="FunFam" id="3.30.70.1820:FF:000004">
    <property type="entry name" value="Uncharacterized protein"/>
    <property type="match status" value="1"/>
</dbReference>
<keyword evidence="1" id="KW-0175">Coiled coil</keyword>
<proteinExistence type="predicted"/>
<reference evidence="4 5" key="1">
    <citation type="submission" date="2018-03" db="EMBL/GenBank/DDBJ databases">
        <title>Draft genome sequence of Rohu Carp (Labeo rohita).</title>
        <authorList>
            <person name="Das P."/>
            <person name="Kushwaha B."/>
            <person name="Joshi C.G."/>
            <person name="Kumar D."/>
            <person name="Nagpure N.S."/>
            <person name="Sahoo L."/>
            <person name="Das S.P."/>
            <person name="Bit A."/>
            <person name="Patnaik S."/>
            <person name="Meher P.K."/>
            <person name="Jayasankar P."/>
            <person name="Koringa P.G."/>
            <person name="Patel N.V."/>
            <person name="Hinsu A.T."/>
            <person name="Kumar R."/>
            <person name="Pandey M."/>
            <person name="Agarwal S."/>
            <person name="Srivastava S."/>
            <person name="Singh M."/>
            <person name="Iquebal M.A."/>
            <person name="Jaiswal S."/>
            <person name="Angadi U.B."/>
            <person name="Kumar N."/>
            <person name="Raza M."/>
            <person name="Shah T.M."/>
            <person name="Rai A."/>
            <person name="Jena J.K."/>
        </authorList>
    </citation>
    <scope>NUCLEOTIDE SEQUENCE [LARGE SCALE GENOMIC DNA]</scope>
    <source>
        <strain evidence="4">DASCIFA01</strain>
        <tissue evidence="4">Testis</tissue>
    </source>
</reference>
<accession>A0A498M738</accession>
<comment type="caution">
    <text evidence="4">The sequence shown here is derived from an EMBL/GenBank/DDBJ whole genome shotgun (WGS) entry which is preliminary data.</text>
</comment>
<organism evidence="4 5">
    <name type="scientific">Labeo rohita</name>
    <name type="common">Indian major carp</name>
    <name type="synonym">Cyprinus rohita</name>
    <dbReference type="NCBI Taxonomy" id="84645"/>
    <lineage>
        <taxon>Eukaryota</taxon>
        <taxon>Metazoa</taxon>
        <taxon>Chordata</taxon>
        <taxon>Craniata</taxon>
        <taxon>Vertebrata</taxon>
        <taxon>Euteleostomi</taxon>
        <taxon>Actinopterygii</taxon>
        <taxon>Neopterygii</taxon>
        <taxon>Teleostei</taxon>
        <taxon>Ostariophysi</taxon>
        <taxon>Cypriniformes</taxon>
        <taxon>Cyprinidae</taxon>
        <taxon>Labeoninae</taxon>
        <taxon>Labeonini</taxon>
        <taxon>Labeo</taxon>
    </lineage>
</organism>
<feature type="region of interest" description="Disordered" evidence="2">
    <location>
        <begin position="1"/>
        <end position="31"/>
    </location>
</feature>
<protein>
    <submittedName>
        <fullName evidence="4">LINE-1 type transposase domain-containing 1</fullName>
    </submittedName>
</protein>
<dbReference type="Proteomes" id="UP000290572">
    <property type="component" value="Unassembled WGS sequence"/>
</dbReference>
<dbReference type="PANTHER" id="PTHR11505">
    <property type="entry name" value="L1 TRANSPOSABLE ELEMENT-RELATED"/>
    <property type="match status" value="1"/>
</dbReference>
<evidence type="ECO:0000256" key="2">
    <source>
        <dbReference type="SAM" id="MobiDB-lite"/>
    </source>
</evidence>
<evidence type="ECO:0000313" key="5">
    <source>
        <dbReference type="Proteomes" id="UP000290572"/>
    </source>
</evidence>
<dbReference type="AlphaFoldDB" id="A0A498M738"/>
<dbReference type="Gene3D" id="3.30.70.1820">
    <property type="entry name" value="L1 transposable element, RRM domain"/>
    <property type="match status" value="1"/>
</dbReference>
<dbReference type="InterPro" id="IPR042566">
    <property type="entry name" value="L1_C"/>
</dbReference>
<evidence type="ECO:0000256" key="1">
    <source>
        <dbReference type="SAM" id="Coils"/>
    </source>
</evidence>
<dbReference type="EMBL" id="QBIY01013000">
    <property type="protein sequence ID" value="RXN13117.1"/>
    <property type="molecule type" value="Genomic_DNA"/>
</dbReference>
<keyword evidence="5" id="KW-1185">Reference proteome</keyword>
<dbReference type="Gene3D" id="3.30.250.20">
    <property type="entry name" value="L1 transposable element, C-terminal domain"/>
    <property type="match status" value="1"/>
</dbReference>
<dbReference type="STRING" id="84645.A0A498M738"/>